<evidence type="ECO:0000256" key="1">
    <source>
        <dbReference type="SAM" id="MobiDB-lite"/>
    </source>
</evidence>
<dbReference type="OMA" id="QIRWEYM"/>
<gene>
    <name evidence="3" type="ORF">CC1G_14072</name>
</gene>
<dbReference type="Pfam" id="PF20411">
    <property type="entry name" value="DUF6697"/>
    <property type="match status" value="1"/>
</dbReference>
<reference evidence="3 4" key="1">
    <citation type="journal article" date="2010" name="Proc. Natl. Acad. Sci. U.S.A.">
        <title>Insights into evolution of multicellular fungi from the assembled chromosomes of the mushroom Coprinopsis cinerea (Coprinus cinereus).</title>
        <authorList>
            <person name="Stajich J.E."/>
            <person name="Wilke S.K."/>
            <person name="Ahren D."/>
            <person name="Au C.H."/>
            <person name="Birren B.W."/>
            <person name="Borodovsky M."/>
            <person name="Burns C."/>
            <person name="Canback B."/>
            <person name="Casselton L.A."/>
            <person name="Cheng C.K."/>
            <person name="Deng J."/>
            <person name="Dietrich F.S."/>
            <person name="Fargo D.C."/>
            <person name="Farman M.L."/>
            <person name="Gathman A.C."/>
            <person name="Goldberg J."/>
            <person name="Guigo R."/>
            <person name="Hoegger P.J."/>
            <person name="Hooker J.B."/>
            <person name="Huggins A."/>
            <person name="James T.Y."/>
            <person name="Kamada T."/>
            <person name="Kilaru S."/>
            <person name="Kodira C."/>
            <person name="Kues U."/>
            <person name="Kupfer D."/>
            <person name="Kwan H.S."/>
            <person name="Lomsadze A."/>
            <person name="Li W."/>
            <person name="Lilly W.W."/>
            <person name="Ma L.J."/>
            <person name="Mackey A.J."/>
            <person name="Manning G."/>
            <person name="Martin F."/>
            <person name="Muraguchi H."/>
            <person name="Natvig D.O."/>
            <person name="Palmerini H."/>
            <person name="Ramesh M.A."/>
            <person name="Rehmeyer C.J."/>
            <person name="Roe B.A."/>
            <person name="Shenoy N."/>
            <person name="Stanke M."/>
            <person name="Ter-Hovhannisyan V."/>
            <person name="Tunlid A."/>
            <person name="Velagapudi R."/>
            <person name="Vision T.J."/>
            <person name="Zeng Q."/>
            <person name="Zolan M.E."/>
            <person name="Pukkila P.J."/>
        </authorList>
    </citation>
    <scope>NUCLEOTIDE SEQUENCE [LARGE SCALE GENOMIC DNA]</scope>
    <source>
        <strain evidence="4">Okayama-7 / 130 / ATCC MYA-4618 / FGSC 9003</strain>
    </source>
</reference>
<evidence type="ECO:0000259" key="2">
    <source>
        <dbReference type="Pfam" id="PF20411"/>
    </source>
</evidence>
<dbReference type="RefSeq" id="XP_002911540.1">
    <property type="nucleotide sequence ID" value="XM_002911494.1"/>
</dbReference>
<sequence length="627" mass="69607">MDHEAVIQSLRDERDRIRQQLRTAEGQLAEANRTVLRLTDENENLQKLAKNWEKDSDRARQDNDRLRDDMRLQREEILELREQLKEAKVELQRNGHTTPGLRPKSVPDRSPSLQLLDGPPAQVTPKVETLEPQACIQAAPAAQAGRALKRAPESEDPRPLSSSKRIKTEQPQPSLSLPPSPLTPLSSLSPIPESTLSTAPQGPTAQTATPPVTPKGEDDAGDTVDTSDATNGVQGQPDVKVKEEAIRLSSSAIQAYLAGGRRLEISPRPDKISVSRKFVRLAYGGSDQQFVQKIPAEKNPSAAKIRRLVWPKIEMNPSMPRQPGDLGLLFASRHDVLHDGPWTVFCRDTASKETLWCYLGEYESVLVGKMTAEQFREQKAPVKAQWGSLLLSQRQQEVYVAMRARIALRRAGLIPTDSKNEDKKLIATEIQNVRENRGHPVEAEDIIQAFERGDEGIDIIRMDCVAYDRVFANDLRTKFRNYPQMLATGAQKKGGSSKAIRGRGKPNRGRGSPIRQRPSPSNPSIVRGRSALPEMTAVQSAPETRSPRPPRVQSPGSTSSRRSNLPSAHSSSTSSRPRRNRSVWDHERGERVRVASAAPPDTRENEDLDPPSESESMASFYMDSDTG</sequence>
<dbReference type="HOGENOM" id="CLU_436139_0_0_1"/>
<proteinExistence type="predicted"/>
<name>D6RL45_COPC7</name>
<dbReference type="OrthoDB" id="3265858at2759"/>
<dbReference type="AlphaFoldDB" id="D6RL45"/>
<dbReference type="InterPro" id="IPR046520">
    <property type="entry name" value="DUF6697"/>
</dbReference>
<protein>
    <recommendedName>
        <fullName evidence="2">DUF6697 domain-containing protein</fullName>
    </recommendedName>
</protein>
<dbReference type="VEuPathDB" id="FungiDB:CC1G_14072"/>
<accession>D6RL45</accession>
<dbReference type="Proteomes" id="UP000001861">
    <property type="component" value="Unassembled WGS sequence"/>
</dbReference>
<feature type="region of interest" description="Disordered" evidence="1">
    <location>
        <begin position="90"/>
        <end position="123"/>
    </location>
</feature>
<organism evidence="3 4">
    <name type="scientific">Coprinopsis cinerea (strain Okayama-7 / 130 / ATCC MYA-4618 / FGSC 9003)</name>
    <name type="common">Inky cap fungus</name>
    <name type="synonym">Hormographiella aspergillata</name>
    <dbReference type="NCBI Taxonomy" id="240176"/>
    <lineage>
        <taxon>Eukaryota</taxon>
        <taxon>Fungi</taxon>
        <taxon>Dikarya</taxon>
        <taxon>Basidiomycota</taxon>
        <taxon>Agaricomycotina</taxon>
        <taxon>Agaricomycetes</taxon>
        <taxon>Agaricomycetidae</taxon>
        <taxon>Agaricales</taxon>
        <taxon>Agaricineae</taxon>
        <taxon>Psathyrellaceae</taxon>
        <taxon>Coprinopsis</taxon>
    </lineage>
</organism>
<comment type="caution">
    <text evidence="3">The sequence shown here is derived from an EMBL/GenBank/DDBJ whole genome shotgun (WGS) entry which is preliminary data.</text>
</comment>
<keyword evidence="4" id="KW-1185">Reference proteome</keyword>
<feature type="compositionally biased region" description="Low complexity" evidence="1">
    <location>
        <begin position="183"/>
        <end position="210"/>
    </location>
</feature>
<feature type="domain" description="DUF6697" evidence="2">
    <location>
        <begin position="274"/>
        <end position="477"/>
    </location>
</feature>
<feature type="region of interest" description="Disordered" evidence="1">
    <location>
        <begin position="486"/>
        <end position="627"/>
    </location>
</feature>
<dbReference type="EMBL" id="AACS02000003">
    <property type="protein sequence ID" value="EFI28046.1"/>
    <property type="molecule type" value="Genomic_DNA"/>
</dbReference>
<feature type="compositionally biased region" description="Low complexity" evidence="1">
    <location>
        <begin position="563"/>
        <end position="575"/>
    </location>
</feature>
<feature type="compositionally biased region" description="Polar residues" evidence="1">
    <location>
        <begin position="224"/>
        <end position="234"/>
    </location>
</feature>
<feature type="region of interest" description="Disordered" evidence="1">
    <location>
        <begin position="141"/>
        <end position="238"/>
    </location>
</feature>
<feature type="compositionally biased region" description="Basic and acidic residues" evidence="1">
    <location>
        <begin position="582"/>
        <end position="593"/>
    </location>
</feature>
<dbReference type="eggNOG" id="ENOG502SVAU">
    <property type="taxonomic scope" value="Eukaryota"/>
</dbReference>
<dbReference type="GeneID" id="9379031"/>
<dbReference type="KEGG" id="cci:CC1G_14072"/>
<dbReference type="InParanoid" id="D6RL45"/>
<evidence type="ECO:0000313" key="4">
    <source>
        <dbReference type="Proteomes" id="UP000001861"/>
    </source>
</evidence>
<evidence type="ECO:0000313" key="3">
    <source>
        <dbReference type="EMBL" id="EFI28046.1"/>
    </source>
</evidence>